<comment type="cofactor">
    <cofactor evidence="6">
        <name>Co(2+)</name>
        <dbReference type="ChEBI" id="CHEBI:48828"/>
    </cofactor>
    <cofactor evidence="6">
        <name>Zn(2+)</name>
        <dbReference type="ChEBI" id="CHEBI:29105"/>
    </cofactor>
    <cofactor evidence="6">
        <name>Mn(2+)</name>
        <dbReference type="ChEBI" id="CHEBI:29035"/>
    </cofactor>
    <cofactor evidence="6">
        <name>Fe(2+)</name>
        <dbReference type="ChEBI" id="CHEBI:29033"/>
    </cofactor>
    <text evidence="6">Binds 2 divalent metal cations per subunit. Has a high-affinity and a low affinity metal-binding site. The true nature of the physiological cofactor is under debate. The enzyme is active with cobalt, zinc, manganese or divalent iron ions. Most likely, methionine aminopeptidases function as mononuclear Fe(2+)-metalloproteases under physiological conditions, and the catalytically relevant metal-binding site has been assigned to the histidine-containing high-affinity site.</text>
</comment>
<dbReference type="GO" id="GO:0046872">
    <property type="term" value="F:metal ion binding"/>
    <property type="evidence" value="ECO:0007669"/>
    <property type="project" value="UniProtKB-UniRule"/>
</dbReference>
<dbReference type="PRINTS" id="PR00599">
    <property type="entry name" value="MAPEPTIDASE"/>
</dbReference>
<comment type="caution">
    <text evidence="9">The sequence shown here is derived from an EMBL/GenBank/DDBJ whole genome shotgun (WGS) entry which is preliminary data.</text>
</comment>
<comment type="catalytic activity">
    <reaction evidence="6 7">
        <text>Release of N-terminal amino acids, preferentially methionine, from peptides and arylamides.</text>
        <dbReference type="EC" id="3.4.11.18"/>
    </reaction>
</comment>
<dbReference type="NCBIfam" id="TIGR00500">
    <property type="entry name" value="met_pdase_I"/>
    <property type="match status" value="1"/>
</dbReference>
<feature type="binding site" evidence="6">
    <location>
        <position position="171"/>
    </location>
    <ligand>
        <name>a divalent metal cation</name>
        <dbReference type="ChEBI" id="CHEBI:60240"/>
        <label>2</label>
        <note>catalytic</note>
    </ligand>
</feature>
<keyword evidence="5 6" id="KW-0378">Hydrolase</keyword>
<comment type="subunit">
    <text evidence="6">Monomer.</text>
</comment>
<organism evidence="9 10">
    <name type="scientific">candidate division CPR3 bacterium 4484_211</name>
    <dbReference type="NCBI Taxonomy" id="1968527"/>
    <lineage>
        <taxon>Bacteria</taxon>
        <taxon>Bacteria division CPR3</taxon>
    </lineage>
</organism>
<feature type="binding site" evidence="6">
    <location>
        <position position="178"/>
    </location>
    <ligand>
        <name>substrate</name>
    </ligand>
</feature>
<evidence type="ECO:0000256" key="3">
    <source>
        <dbReference type="ARBA" id="ARBA00022670"/>
    </source>
</evidence>
<comment type="function">
    <text evidence="1 6">Removes the N-terminal methionine from nascent proteins. The N-terminal methionine is often cleaved when the second residue in the primary sequence is small and uncharged (Met-Ala-, Cys, Gly, Pro, Ser, Thr, or Val). Requires deformylation of the N(alpha)-formylated initiator methionine before it can be hydrolyzed.</text>
</comment>
<dbReference type="Proteomes" id="UP000192520">
    <property type="component" value="Unassembled WGS sequence"/>
</dbReference>
<accession>A0A1W9NZP9</accession>
<feature type="binding site" evidence="6">
    <location>
        <position position="80"/>
    </location>
    <ligand>
        <name>substrate</name>
    </ligand>
</feature>
<dbReference type="InterPro" id="IPR000994">
    <property type="entry name" value="Pept_M24"/>
</dbReference>
<dbReference type="Gene3D" id="3.90.230.10">
    <property type="entry name" value="Creatinase/methionine aminopeptidase superfamily"/>
    <property type="match status" value="1"/>
</dbReference>
<dbReference type="GO" id="GO:0070006">
    <property type="term" value="F:metalloaminopeptidase activity"/>
    <property type="evidence" value="ECO:0007669"/>
    <property type="project" value="UniProtKB-UniRule"/>
</dbReference>
<name>A0A1W9NZP9_UNCC3</name>
<dbReference type="Pfam" id="PF00557">
    <property type="entry name" value="Peptidase_M24"/>
    <property type="match status" value="1"/>
</dbReference>
<dbReference type="InterPro" id="IPR036005">
    <property type="entry name" value="Creatinase/aminopeptidase-like"/>
</dbReference>
<reference evidence="10" key="1">
    <citation type="submission" date="2017-03" db="EMBL/GenBank/DDBJ databases">
        <title>Novel pathways for hydrocarbon cycling and metabolic interdependencies in hydrothermal sediment communities.</title>
        <authorList>
            <person name="Dombrowski N."/>
            <person name="Seitz K."/>
            <person name="Teske A."/>
            <person name="Baker B."/>
        </authorList>
    </citation>
    <scope>NUCLEOTIDE SEQUENCE [LARGE SCALE GENOMIC DNA]</scope>
</reference>
<dbReference type="HAMAP" id="MF_01974">
    <property type="entry name" value="MetAP_1"/>
    <property type="match status" value="1"/>
</dbReference>
<evidence type="ECO:0000256" key="2">
    <source>
        <dbReference type="ARBA" id="ARBA00022438"/>
    </source>
</evidence>
<feature type="binding site" evidence="6">
    <location>
        <position position="108"/>
    </location>
    <ligand>
        <name>a divalent metal cation</name>
        <dbReference type="ChEBI" id="CHEBI:60240"/>
        <label>1</label>
    </ligand>
</feature>
<dbReference type="PANTHER" id="PTHR43330:SF27">
    <property type="entry name" value="METHIONINE AMINOPEPTIDASE"/>
    <property type="match status" value="1"/>
</dbReference>
<feature type="binding site" evidence="6">
    <location>
        <position position="235"/>
    </location>
    <ligand>
        <name>a divalent metal cation</name>
        <dbReference type="ChEBI" id="CHEBI:60240"/>
        <label>1</label>
    </ligand>
</feature>
<dbReference type="InterPro" id="IPR002467">
    <property type="entry name" value="Pept_M24A_MAP1"/>
</dbReference>
<evidence type="ECO:0000313" key="10">
    <source>
        <dbReference type="Proteomes" id="UP000192520"/>
    </source>
</evidence>
<keyword evidence="4 6" id="KW-0479">Metal-binding</keyword>
<evidence type="ECO:0000256" key="6">
    <source>
        <dbReference type="HAMAP-Rule" id="MF_01974"/>
    </source>
</evidence>
<feature type="domain" description="Peptidase M24" evidence="8">
    <location>
        <begin position="14"/>
        <end position="240"/>
    </location>
</feature>
<dbReference type="GO" id="GO:0004239">
    <property type="term" value="F:initiator methionyl aminopeptidase activity"/>
    <property type="evidence" value="ECO:0007669"/>
    <property type="project" value="UniProtKB-UniRule"/>
</dbReference>
<sequence>MTSRIPILDKKAIEKMKRSGEIAAELKGWLRKWAVPGVTTRELDERGEEFILRESAKPAFKNYRGYPASIITCLNEELVHAIPGDRQLREGDLLTVDLGAVWQGYYSDTAVTFPIGKTGMGADLFLNVGKVALMKAINQCIEGRHVGDISFAIQSVVEGAGYHVVRMYTGHGVGRELHQPPEIPCFGEKGSGEVLRAGMGLAVEVMYVQGESGLRILEDGWTAVTADGQLSAHFEETVIVGKESPLILTAKTGS</sequence>
<feature type="binding site" evidence="6">
    <location>
        <position position="235"/>
    </location>
    <ligand>
        <name>a divalent metal cation</name>
        <dbReference type="ChEBI" id="CHEBI:60240"/>
        <label>2</label>
        <note>catalytic</note>
    </ligand>
</feature>
<gene>
    <name evidence="6" type="primary">map</name>
    <name evidence="9" type="ORF">B5M47_00520</name>
</gene>
<evidence type="ECO:0000313" key="9">
    <source>
        <dbReference type="EMBL" id="OQX51470.1"/>
    </source>
</evidence>
<evidence type="ECO:0000256" key="5">
    <source>
        <dbReference type="ARBA" id="ARBA00022801"/>
    </source>
</evidence>
<comment type="similarity">
    <text evidence="6">Belongs to the peptidase M24A family. Methionine aminopeptidase type 1 subfamily.</text>
</comment>
<dbReference type="PANTHER" id="PTHR43330">
    <property type="entry name" value="METHIONINE AMINOPEPTIDASE"/>
    <property type="match status" value="1"/>
</dbReference>
<dbReference type="STRING" id="1968527.B5M47_00520"/>
<feature type="binding site" evidence="6">
    <location>
        <position position="204"/>
    </location>
    <ligand>
        <name>a divalent metal cation</name>
        <dbReference type="ChEBI" id="CHEBI:60240"/>
        <label>2</label>
        <note>catalytic</note>
    </ligand>
</feature>
<dbReference type="SUPFAM" id="SSF55920">
    <property type="entry name" value="Creatinase/aminopeptidase"/>
    <property type="match status" value="1"/>
</dbReference>
<evidence type="ECO:0000256" key="7">
    <source>
        <dbReference type="RuleBase" id="RU003653"/>
    </source>
</evidence>
<evidence type="ECO:0000256" key="4">
    <source>
        <dbReference type="ARBA" id="ARBA00022723"/>
    </source>
</evidence>
<dbReference type="CDD" id="cd01086">
    <property type="entry name" value="MetAP1"/>
    <property type="match status" value="1"/>
</dbReference>
<dbReference type="GO" id="GO:0005829">
    <property type="term" value="C:cytosol"/>
    <property type="evidence" value="ECO:0007669"/>
    <property type="project" value="TreeGrafter"/>
</dbReference>
<feature type="binding site" evidence="6">
    <location>
        <position position="108"/>
    </location>
    <ligand>
        <name>a divalent metal cation</name>
        <dbReference type="ChEBI" id="CHEBI:60240"/>
        <label>2</label>
        <note>catalytic</note>
    </ligand>
</feature>
<feature type="binding site" evidence="6">
    <location>
        <position position="97"/>
    </location>
    <ligand>
        <name>a divalent metal cation</name>
        <dbReference type="ChEBI" id="CHEBI:60240"/>
        <label>1</label>
    </ligand>
</feature>
<keyword evidence="3 6" id="KW-0645">Protease</keyword>
<dbReference type="EMBL" id="MZGJ01000003">
    <property type="protein sequence ID" value="OQX51470.1"/>
    <property type="molecule type" value="Genomic_DNA"/>
</dbReference>
<dbReference type="InterPro" id="IPR001714">
    <property type="entry name" value="Pept_M24_MAP"/>
</dbReference>
<dbReference type="AlphaFoldDB" id="A0A1W9NZP9"/>
<protein>
    <recommendedName>
        <fullName evidence="6 7">Methionine aminopeptidase</fullName>
        <shortName evidence="6">MAP</shortName>
        <shortName evidence="6">MetAP</shortName>
        <ecNumber evidence="6 7">3.4.11.18</ecNumber>
    </recommendedName>
    <alternativeName>
        <fullName evidence="6">Peptidase M</fullName>
    </alternativeName>
</protein>
<evidence type="ECO:0000256" key="1">
    <source>
        <dbReference type="ARBA" id="ARBA00002521"/>
    </source>
</evidence>
<proteinExistence type="inferred from homology"/>
<evidence type="ECO:0000259" key="8">
    <source>
        <dbReference type="Pfam" id="PF00557"/>
    </source>
</evidence>
<dbReference type="EC" id="3.4.11.18" evidence="6 7"/>
<dbReference type="GO" id="GO:0006508">
    <property type="term" value="P:proteolysis"/>
    <property type="evidence" value="ECO:0007669"/>
    <property type="project" value="UniProtKB-KW"/>
</dbReference>
<keyword evidence="2 6" id="KW-0031">Aminopeptidase</keyword>